<dbReference type="RefSeq" id="WP_317626999.1">
    <property type="nucleotide sequence ID" value="NZ_JANFFA010000004.1"/>
</dbReference>
<dbReference type="AlphaFoldDB" id="A0AAJ1X762"/>
<comment type="caution">
    <text evidence="2">The sequence shown here is derived from an EMBL/GenBank/DDBJ whole genome shotgun (WGS) entry which is preliminary data.</text>
</comment>
<organism evidence="2 3">
    <name type="scientific">Rhodalgimonas zhirmunskyi</name>
    <dbReference type="NCBI Taxonomy" id="2964767"/>
    <lineage>
        <taxon>Bacteria</taxon>
        <taxon>Pseudomonadati</taxon>
        <taxon>Pseudomonadota</taxon>
        <taxon>Alphaproteobacteria</taxon>
        <taxon>Rhodobacterales</taxon>
        <taxon>Roseobacteraceae</taxon>
        <taxon>Rhodalgimonas</taxon>
    </lineage>
</organism>
<dbReference type="EMBL" id="JANFFA010000004">
    <property type="protein sequence ID" value="MDQ2095379.1"/>
    <property type="molecule type" value="Genomic_DNA"/>
</dbReference>
<gene>
    <name evidence="2" type="ORF">NOI20_14770</name>
</gene>
<evidence type="ECO:0000313" key="3">
    <source>
        <dbReference type="Proteomes" id="UP001227162"/>
    </source>
</evidence>
<reference evidence="2" key="2">
    <citation type="submission" date="2023-04" db="EMBL/GenBank/DDBJ databases">
        <title>'Rhodoalgimonas zhirmunskyi' gen. nov., isolated from a red alga.</title>
        <authorList>
            <person name="Nedashkovskaya O.I."/>
            <person name="Otstavnykh N.Y."/>
            <person name="Bystritskaya E.P."/>
            <person name="Balabanova L.A."/>
            <person name="Isaeva M.P."/>
        </authorList>
    </citation>
    <scope>NUCLEOTIDE SEQUENCE</scope>
    <source>
        <strain evidence="2">10Alg 79</strain>
    </source>
</reference>
<sequence>MKKLVLGLAGASALSGCLAIPPQGISPEMRVDYLTAVASIGCVMRDESDYQPVELQAGLTREQAVQLTQYYLANGKAVKLQGGGAKFVTEGCV</sequence>
<feature type="chain" id="PRO_5042518505" evidence="1">
    <location>
        <begin position="20"/>
        <end position="93"/>
    </location>
</feature>
<keyword evidence="3" id="KW-1185">Reference proteome</keyword>
<evidence type="ECO:0000256" key="1">
    <source>
        <dbReference type="SAM" id="SignalP"/>
    </source>
</evidence>
<keyword evidence="1" id="KW-0732">Signal</keyword>
<proteinExistence type="predicted"/>
<feature type="signal peptide" evidence="1">
    <location>
        <begin position="1"/>
        <end position="19"/>
    </location>
</feature>
<accession>A0AAJ1X762</accession>
<dbReference type="Proteomes" id="UP001227162">
    <property type="component" value="Unassembled WGS sequence"/>
</dbReference>
<reference evidence="2" key="1">
    <citation type="submission" date="2022-07" db="EMBL/GenBank/DDBJ databases">
        <authorList>
            <person name="Otstavnykh N."/>
            <person name="Isaeva M."/>
            <person name="Bystritskaya E."/>
        </authorList>
    </citation>
    <scope>NUCLEOTIDE SEQUENCE</scope>
    <source>
        <strain evidence="2">10Alg 79</strain>
    </source>
</reference>
<protein>
    <submittedName>
        <fullName evidence="2">Uncharacterized protein</fullName>
    </submittedName>
</protein>
<name>A0AAJ1X762_9RHOB</name>
<evidence type="ECO:0000313" key="2">
    <source>
        <dbReference type="EMBL" id="MDQ2095379.1"/>
    </source>
</evidence>
<dbReference type="PROSITE" id="PS51257">
    <property type="entry name" value="PROKAR_LIPOPROTEIN"/>
    <property type="match status" value="1"/>
</dbReference>